<dbReference type="SUPFAM" id="SSF47413">
    <property type="entry name" value="lambda repressor-like DNA-binding domains"/>
    <property type="match status" value="1"/>
</dbReference>
<dbReference type="EMBL" id="VBAL01000124">
    <property type="protein sequence ID" value="TMJ00133.1"/>
    <property type="molecule type" value="Genomic_DNA"/>
</dbReference>
<name>A0A537KWL4_9BACT</name>
<reference evidence="2 3" key="1">
    <citation type="journal article" date="2019" name="Nat. Microbiol.">
        <title>Mediterranean grassland soil C-N compound turnover is dependent on rainfall and depth, and is mediated by genomically divergent microorganisms.</title>
        <authorList>
            <person name="Diamond S."/>
            <person name="Andeer P.F."/>
            <person name="Li Z."/>
            <person name="Crits-Christoph A."/>
            <person name="Burstein D."/>
            <person name="Anantharaman K."/>
            <person name="Lane K.R."/>
            <person name="Thomas B.C."/>
            <person name="Pan C."/>
            <person name="Northen T.R."/>
            <person name="Banfield J.F."/>
        </authorList>
    </citation>
    <scope>NUCLEOTIDE SEQUENCE [LARGE SCALE GENOMIC DNA]</scope>
    <source>
        <strain evidence="2">NP_4</strain>
    </source>
</reference>
<dbReference type="Proteomes" id="UP000319353">
    <property type="component" value="Unassembled WGS sequence"/>
</dbReference>
<evidence type="ECO:0000313" key="3">
    <source>
        <dbReference type="Proteomes" id="UP000319353"/>
    </source>
</evidence>
<accession>A0A537KWL4</accession>
<evidence type="ECO:0000256" key="1">
    <source>
        <dbReference type="SAM" id="MobiDB-lite"/>
    </source>
</evidence>
<dbReference type="InterPro" id="IPR010982">
    <property type="entry name" value="Lambda_DNA-bd_dom_sf"/>
</dbReference>
<dbReference type="InterPro" id="IPR001387">
    <property type="entry name" value="Cro/C1-type_HTH"/>
</dbReference>
<dbReference type="CDD" id="cd00093">
    <property type="entry name" value="HTH_XRE"/>
    <property type="match status" value="1"/>
</dbReference>
<gene>
    <name evidence="2" type="ORF">E6H01_10280</name>
</gene>
<proteinExistence type="predicted"/>
<feature type="region of interest" description="Disordered" evidence="1">
    <location>
        <begin position="154"/>
        <end position="190"/>
    </location>
</feature>
<dbReference type="GO" id="GO:0003677">
    <property type="term" value="F:DNA binding"/>
    <property type="evidence" value="ECO:0007669"/>
    <property type="project" value="InterPro"/>
</dbReference>
<comment type="caution">
    <text evidence="2">The sequence shown here is derived from an EMBL/GenBank/DDBJ whole genome shotgun (WGS) entry which is preliminary data.</text>
</comment>
<dbReference type="Gene3D" id="1.10.260.40">
    <property type="entry name" value="lambda repressor-like DNA-binding domains"/>
    <property type="match status" value="1"/>
</dbReference>
<evidence type="ECO:0000313" key="2">
    <source>
        <dbReference type="EMBL" id="TMJ00133.1"/>
    </source>
</evidence>
<feature type="compositionally biased region" description="Low complexity" evidence="1">
    <location>
        <begin position="171"/>
        <end position="190"/>
    </location>
</feature>
<protein>
    <submittedName>
        <fullName evidence="2">Helix-turn-helix transcriptional regulator</fullName>
    </submittedName>
</protein>
<organism evidence="2 3">
    <name type="scientific">Candidatus Segetimicrobium genomatis</name>
    <dbReference type="NCBI Taxonomy" id="2569760"/>
    <lineage>
        <taxon>Bacteria</taxon>
        <taxon>Bacillati</taxon>
        <taxon>Candidatus Sysuimicrobiota</taxon>
        <taxon>Candidatus Sysuimicrobiia</taxon>
        <taxon>Candidatus Sysuimicrobiales</taxon>
        <taxon>Candidatus Segetimicrobiaceae</taxon>
        <taxon>Candidatus Segetimicrobium</taxon>
    </lineage>
</organism>
<dbReference type="AlphaFoldDB" id="A0A537KWL4"/>
<sequence>MGTARAKTTTRTDALAFGAYVRLLRENFYGKGRGKRLRQLSRETGIAPSVLSRGERGLQDLRQVEYIERLAPCLGVRPSVLKRVAALITPQDVEDFRRLDTGPGAADSRQDGPSLLLWMNVTQQLQRLRGTTPETLEALLGYIEYLAAREAPHHPAQGDATNHTVPDDRLGPAAGKIATATAPATGRRQG</sequence>